<reference evidence="1 2" key="1">
    <citation type="submission" date="2018-07" db="EMBL/GenBank/DDBJ databases">
        <title>Genomic Encyclopedia of Type Strains, Phase IV (KMG-IV): sequencing the most valuable type-strain genomes for metagenomic binning, comparative biology and taxonomic classification.</title>
        <authorList>
            <person name="Goeker M."/>
        </authorList>
    </citation>
    <scope>NUCLEOTIDE SEQUENCE [LARGE SCALE GENOMIC DNA]</scope>
    <source>
        <strain evidence="1 2">DSM 4134</strain>
    </source>
</reference>
<name>A0A3D9KWS6_MARFU</name>
<dbReference type="OrthoDB" id="1429084at2"/>
<organism evidence="1 2">
    <name type="scientific">Marinoscillum furvescens DSM 4134</name>
    <dbReference type="NCBI Taxonomy" id="1122208"/>
    <lineage>
        <taxon>Bacteria</taxon>
        <taxon>Pseudomonadati</taxon>
        <taxon>Bacteroidota</taxon>
        <taxon>Cytophagia</taxon>
        <taxon>Cytophagales</taxon>
        <taxon>Reichenbachiellaceae</taxon>
        <taxon>Marinoscillum</taxon>
    </lineage>
</organism>
<proteinExistence type="predicted"/>
<evidence type="ECO:0000313" key="1">
    <source>
        <dbReference type="EMBL" id="RED92853.1"/>
    </source>
</evidence>
<dbReference type="Proteomes" id="UP000256779">
    <property type="component" value="Unassembled WGS sequence"/>
</dbReference>
<evidence type="ECO:0000313" key="2">
    <source>
        <dbReference type="Proteomes" id="UP000256779"/>
    </source>
</evidence>
<sequence length="168" mass="20223">MDELKKNFYAQLGKLSVNFSKMEFKLGQILNYLIGTEEDLISVTLTENNSLHQTIELIKKINRIKDFQPKTMKELLERIAAVKSYRNLFIHGIWGEPYESENDIKIVCEERKIRYQEEQTEYGTNKHWRYNNHQTFRLSFLRQLTIKIDDIILAQDYMLKKLDEEKWN</sequence>
<dbReference type="EMBL" id="QREG01000028">
    <property type="protein sequence ID" value="RED92853.1"/>
    <property type="molecule type" value="Genomic_DNA"/>
</dbReference>
<dbReference type="RefSeq" id="WP_115870143.1">
    <property type="nucleotide sequence ID" value="NZ_QREG01000028.1"/>
</dbReference>
<protein>
    <submittedName>
        <fullName evidence="1">Uncharacterized protein</fullName>
    </submittedName>
</protein>
<dbReference type="AlphaFoldDB" id="A0A3D9KWS6"/>
<gene>
    <name evidence="1" type="ORF">C7460_12872</name>
</gene>
<accession>A0A3D9KWS6</accession>
<keyword evidence="2" id="KW-1185">Reference proteome</keyword>
<comment type="caution">
    <text evidence="1">The sequence shown here is derived from an EMBL/GenBank/DDBJ whole genome shotgun (WGS) entry which is preliminary data.</text>
</comment>